<dbReference type="Proteomes" id="UP000277191">
    <property type="component" value="Chromosome 1"/>
</dbReference>
<dbReference type="RefSeq" id="WP_126358881.1">
    <property type="nucleotide sequence ID" value="NZ_CP034545.1"/>
</dbReference>
<evidence type="ECO:0000313" key="1">
    <source>
        <dbReference type="EMBL" id="AZQ49526.1"/>
    </source>
</evidence>
<dbReference type="Gene3D" id="1.10.30.50">
    <property type="match status" value="1"/>
</dbReference>
<sequence length="274" mass="31218">MSALISQNRIQELLSCQDNCPTLAELPEEIRDSAEDLFTFGFGLLSEFEIRHRQYEIVCAHIPSRVCPFCGCENLEAPGAPQEDLDHYIPRSKYPFAAANLRNLAPMGGRCNKAYKKAQDLLRKNSGGRRRAPDPYNAVGIVVSLDNSIVDEMTPGPLVAEWIVDFVGENEIIQTWNDVFHVRERWIRDVLDEKTFRQWIGDFRRYCVAAKLEFETDQDVVDAVKQYQQYVSGYGFRDRGFLKAAVFGFLVRRADSGCSRMLPILRDAVGFPQP</sequence>
<dbReference type="AlphaFoldDB" id="A0A3Q9F043"/>
<dbReference type="EMBL" id="CP034545">
    <property type="protein sequence ID" value="AZQ49526.1"/>
    <property type="molecule type" value="Genomic_DNA"/>
</dbReference>
<proteinExistence type="predicted"/>
<gene>
    <name evidence="1" type="ORF">D5R55_00025</name>
</gene>
<name>A0A3Q9F043_9BURK</name>
<evidence type="ECO:0000313" key="2">
    <source>
        <dbReference type="Proteomes" id="UP000277191"/>
    </source>
</evidence>
<accession>A0A3Q9F043</accession>
<reference evidence="1 2" key="1">
    <citation type="submission" date="2018-12" db="EMBL/GenBank/DDBJ databases">
        <title>Cadmium resistance mechanism in endophytic bacteria Burkholderia cenocepacia YG-3.</title>
        <authorList>
            <person name="Zhang X."/>
            <person name="Wang X."/>
            <person name="Zhu Y."/>
        </authorList>
    </citation>
    <scope>NUCLEOTIDE SEQUENCE [LARGE SCALE GENOMIC DNA]</scope>
    <source>
        <strain evidence="1 2">YG-3</strain>
    </source>
</reference>
<organism evidence="1 2">
    <name type="scientific">Burkholderia cenocepacia</name>
    <dbReference type="NCBI Taxonomy" id="95486"/>
    <lineage>
        <taxon>Bacteria</taxon>
        <taxon>Pseudomonadati</taxon>
        <taxon>Pseudomonadota</taxon>
        <taxon>Betaproteobacteria</taxon>
        <taxon>Burkholderiales</taxon>
        <taxon>Burkholderiaceae</taxon>
        <taxon>Burkholderia</taxon>
        <taxon>Burkholderia cepacia complex</taxon>
    </lineage>
</organism>
<evidence type="ECO:0008006" key="3">
    <source>
        <dbReference type="Google" id="ProtNLM"/>
    </source>
</evidence>
<protein>
    <recommendedName>
        <fullName evidence="3">HNH endonuclease</fullName>
    </recommendedName>
</protein>